<evidence type="ECO:0000313" key="3">
    <source>
        <dbReference type="EMBL" id="EWS82139.1"/>
    </source>
</evidence>
<proteinExistence type="predicted"/>
<dbReference type="Pfam" id="PF01551">
    <property type="entry name" value="Peptidase_M23"/>
    <property type="match status" value="1"/>
</dbReference>
<sequence>MTTPVNLEYPFTQRWLAQNSPANRVPSHGTTVFATTYAIDFVPVSDTGRTALFGLGSLLRAEPPDRFTGFRRPILSPLDGVVVAVHDGEPDHHAYRGFSSLGYALTQRQRVAGGWAGLAGNHVFIEQGGVIVALCHLARGSIAVRLGQDIRTGDMLGECGNSGNSTEPHLHLQAITDARIDRARALPLTFGGELPRNRDIVDPPRRRHDRPGRPR</sequence>
<dbReference type="GO" id="GO:0004222">
    <property type="term" value="F:metalloendopeptidase activity"/>
    <property type="evidence" value="ECO:0007669"/>
    <property type="project" value="TreeGrafter"/>
</dbReference>
<dbReference type="InterPro" id="IPR016047">
    <property type="entry name" value="M23ase_b-sheet_dom"/>
</dbReference>
<dbReference type="AlphaFoldDB" id="Z9JVD1"/>
<dbReference type="CDD" id="cd12797">
    <property type="entry name" value="M23_peptidase"/>
    <property type="match status" value="1"/>
</dbReference>
<dbReference type="InterPro" id="IPR011055">
    <property type="entry name" value="Dup_hybrid_motif"/>
</dbReference>
<dbReference type="OrthoDB" id="9809488at2"/>
<protein>
    <submittedName>
        <fullName evidence="3">Peptidase</fullName>
    </submittedName>
</protein>
<dbReference type="Gene3D" id="2.70.70.10">
    <property type="entry name" value="Glucose Permease (Domain IIA)"/>
    <property type="match status" value="1"/>
</dbReference>
<evidence type="ECO:0000259" key="2">
    <source>
        <dbReference type="Pfam" id="PF01551"/>
    </source>
</evidence>
<feature type="compositionally biased region" description="Basic residues" evidence="1">
    <location>
        <begin position="205"/>
        <end position="215"/>
    </location>
</feature>
<name>Z9JVD1_9MICO</name>
<keyword evidence="4" id="KW-1185">Reference proteome</keyword>
<organism evidence="3 4">
    <name type="scientific">Brachybacterium phenoliresistens</name>
    <dbReference type="NCBI Taxonomy" id="396014"/>
    <lineage>
        <taxon>Bacteria</taxon>
        <taxon>Bacillati</taxon>
        <taxon>Actinomycetota</taxon>
        <taxon>Actinomycetes</taxon>
        <taxon>Micrococcales</taxon>
        <taxon>Dermabacteraceae</taxon>
        <taxon>Brachybacterium</taxon>
    </lineage>
</organism>
<dbReference type="eggNOG" id="COG0739">
    <property type="taxonomic scope" value="Bacteria"/>
</dbReference>
<evidence type="ECO:0000256" key="1">
    <source>
        <dbReference type="SAM" id="MobiDB-lite"/>
    </source>
</evidence>
<evidence type="ECO:0000313" key="4">
    <source>
        <dbReference type="Proteomes" id="UP000023067"/>
    </source>
</evidence>
<dbReference type="SUPFAM" id="SSF51261">
    <property type="entry name" value="Duplicated hybrid motif"/>
    <property type="match status" value="1"/>
</dbReference>
<gene>
    <name evidence="3" type="ORF">BF93_10885</name>
</gene>
<dbReference type="PANTHER" id="PTHR21666:SF270">
    <property type="entry name" value="MUREIN HYDROLASE ACTIVATOR ENVC"/>
    <property type="match status" value="1"/>
</dbReference>
<reference evidence="3 4" key="1">
    <citation type="submission" date="2014-02" db="EMBL/GenBank/DDBJ databases">
        <title>Genome sequence of Brachybacterium phenoliresistens strain W13A50.</title>
        <authorList>
            <person name="Wang X."/>
        </authorList>
    </citation>
    <scope>NUCLEOTIDE SEQUENCE [LARGE SCALE GENOMIC DNA]</scope>
    <source>
        <strain evidence="3 4">W13A50</strain>
    </source>
</reference>
<dbReference type="PANTHER" id="PTHR21666">
    <property type="entry name" value="PEPTIDASE-RELATED"/>
    <property type="match status" value="1"/>
</dbReference>
<dbReference type="STRING" id="396014.BF93_10885"/>
<dbReference type="Proteomes" id="UP000023067">
    <property type="component" value="Unassembled WGS sequence"/>
</dbReference>
<dbReference type="PATRIC" id="fig|396014.3.peg.688"/>
<accession>Z9JVD1</accession>
<dbReference type="InterPro" id="IPR050570">
    <property type="entry name" value="Cell_wall_metabolism_enzyme"/>
</dbReference>
<feature type="region of interest" description="Disordered" evidence="1">
    <location>
        <begin position="194"/>
        <end position="215"/>
    </location>
</feature>
<feature type="domain" description="M23ase beta-sheet core" evidence="2">
    <location>
        <begin position="114"/>
        <end position="175"/>
    </location>
</feature>
<comment type="caution">
    <text evidence="3">The sequence shown here is derived from an EMBL/GenBank/DDBJ whole genome shotgun (WGS) entry which is preliminary data.</text>
</comment>
<dbReference type="EMBL" id="JDYK01000003">
    <property type="protein sequence ID" value="EWS82139.1"/>
    <property type="molecule type" value="Genomic_DNA"/>
</dbReference>
<dbReference type="HOGENOM" id="CLU_075482_2_0_11"/>
<dbReference type="RefSeq" id="WP_051486480.1">
    <property type="nucleotide sequence ID" value="NZ_KK069989.1"/>
</dbReference>
<feature type="compositionally biased region" description="Basic and acidic residues" evidence="1">
    <location>
        <begin position="195"/>
        <end position="204"/>
    </location>
</feature>